<evidence type="ECO:0000313" key="2">
    <source>
        <dbReference type="EMBL" id="QKG79642.1"/>
    </source>
</evidence>
<keyword evidence="1" id="KW-1133">Transmembrane helix</keyword>
<evidence type="ECO:0000256" key="1">
    <source>
        <dbReference type="SAM" id="Phobius"/>
    </source>
</evidence>
<proteinExistence type="predicted"/>
<reference evidence="2 3" key="1">
    <citation type="submission" date="2019-07" db="EMBL/GenBank/DDBJ databases">
        <title>Thalassofilum flectens gen. nov., sp. nov., a novel moderate thermophilic anaerobe from a shallow sea hot spring in Kunashir Island (Russia), representing a new family in the order Bacteroidales, and proposal of Thalassofilacea fam. nov.</title>
        <authorList>
            <person name="Kochetkova T.V."/>
            <person name="Podosokorskaya O.A."/>
            <person name="Novikov A."/>
            <person name="Elcheninov A.G."/>
            <person name="Toshchakov S.V."/>
            <person name="Kublanov I.V."/>
        </authorList>
    </citation>
    <scope>NUCLEOTIDE SEQUENCE [LARGE SCALE GENOMIC DNA]</scope>
    <source>
        <strain evidence="2 3">38-H</strain>
    </source>
</reference>
<evidence type="ECO:0000313" key="3">
    <source>
        <dbReference type="Proteomes" id="UP000500961"/>
    </source>
</evidence>
<feature type="transmembrane region" description="Helical" evidence="1">
    <location>
        <begin position="38"/>
        <end position="56"/>
    </location>
</feature>
<dbReference type="EMBL" id="CP041345">
    <property type="protein sequence ID" value="QKG79642.1"/>
    <property type="molecule type" value="Genomic_DNA"/>
</dbReference>
<feature type="transmembrane region" description="Helical" evidence="1">
    <location>
        <begin position="12"/>
        <end position="32"/>
    </location>
</feature>
<dbReference type="KEGG" id="ttz:FHG85_04995"/>
<dbReference type="RefSeq" id="WP_173073595.1">
    <property type="nucleotide sequence ID" value="NZ_CP041345.1"/>
</dbReference>
<organism evidence="2 3">
    <name type="scientific">Tenuifilum thalassicum</name>
    <dbReference type="NCBI Taxonomy" id="2590900"/>
    <lineage>
        <taxon>Bacteria</taxon>
        <taxon>Pseudomonadati</taxon>
        <taxon>Bacteroidota</taxon>
        <taxon>Bacteroidia</taxon>
        <taxon>Bacteroidales</taxon>
        <taxon>Tenuifilaceae</taxon>
        <taxon>Tenuifilum</taxon>
    </lineage>
</organism>
<keyword evidence="1" id="KW-0812">Transmembrane</keyword>
<name>A0A7D4C8L0_9BACT</name>
<gene>
    <name evidence="2" type="ORF">FHG85_04995</name>
</gene>
<protein>
    <submittedName>
        <fullName evidence="2">Uncharacterized protein</fullName>
    </submittedName>
</protein>
<keyword evidence="3" id="KW-1185">Reference proteome</keyword>
<dbReference type="AlphaFoldDB" id="A0A7D4C8L0"/>
<sequence length="77" mass="8402">MNETKKPLRCPLGVPGGVIAALIALVGVVVSILQTDWFQLGLSLALLLIAMPFVRVTMMVHSANDRLDAIEEKMKEK</sequence>
<dbReference type="Proteomes" id="UP000500961">
    <property type="component" value="Chromosome"/>
</dbReference>
<accession>A0A7D4C8L0</accession>
<keyword evidence="1" id="KW-0472">Membrane</keyword>